<dbReference type="PROSITE" id="PS51126">
    <property type="entry name" value="DILUTE"/>
    <property type="match status" value="1"/>
</dbReference>
<dbReference type="SMART" id="SM01132">
    <property type="entry name" value="DIL"/>
    <property type="match status" value="1"/>
</dbReference>
<feature type="region of interest" description="Disordered" evidence="1">
    <location>
        <begin position="514"/>
        <end position="536"/>
    </location>
</feature>
<dbReference type="STRING" id="623744.A0A553MM42"/>
<dbReference type="PANTHER" id="PTHR16027:SF4">
    <property type="entry name" value="RAS-INTERACTING PROTEIN 1"/>
    <property type="match status" value="1"/>
</dbReference>
<dbReference type="GO" id="GO:0035024">
    <property type="term" value="P:negative regulation of Rho protein signal transduction"/>
    <property type="evidence" value="ECO:0007669"/>
    <property type="project" value="TreeGrafter"/>
</dbReference>
<feature type="domain" description="Dilute" evidence="3">
    <location>
        <begin position="77"/>
        <end position="399"/>
    </location>
</feature>
<dbReference type="GO" id="GO:0001525">
    <property type="term" value="P:angiogenesis"/>
    <property type="evidence" value="ECO:0007669"/>
    <property type="project" value="TreeGrafter"/>
</dbReference>
<evidence type="ECO:0000256" key="1">
    <source>
        <dbReference type="SAM" id="MobiDB-lite"/>
    </source>
</evidence>
<feature type="compositionally biased region" description="Basic and acidic residues" evidence="1">
    <location>
        <begin position="601"/>
        <end position="617"/>
    </location>
</feature>
<reference evidence="4 5" key="1">
    <citation type="journal article" date="2019" name="Sci. Data">
        <title>Hybrid genome assembly and annotation of Danionella translucida.</title>
        <authorList>
            <person name="Kadobianskyi M."/>
            <person name="Schulze L."/>
            <person name="Schuelke M."/>
            <person name="Judkewitz B."/>
        </authorList>
    </citation>
    <scope>NUCLEOTIDE SEQUENCE [LARGE SCALE GENOMIC DNA]</scope>
    <source>
        <strain evidence="4 5">Bolton</strain>
    </source>
</reference>
<dbReference type="InterPro" id="IPR001478">
    <property type="entry name" value="PDZ"/>
</dbReference>
<sequence length="725" mass="81040">MWFPNRFELDSERKPVQREECDVLDSSCKGWSSAFLPSPLTGDPSALKVPGTWLLAAIPNWISRDYSSVAPSVMDLRCLVPALRPLVLWMSNSIELLHFIQHEVPLLLTWRQQEQRPNDTESWENQIQATRGASEEAMTVLEEVIMFTFQQTVYYLTKMTLQPQPLVEVLLLALPTGIFVANGFTPIPHLKISVAHLNFFIVLKITSAPTTPLGNLLSPQSLYVVLPRLLDSSPLWEEGQLHLSPGLCPIMDILKETLQLLNMFQVHQEISSQLLSYLFFFSNASLFNMLMERGSGGDFYQWSRGVQIRANLDLLMDWTQGVGLGLLAAEFFQKFSSAVNLLASPKETLLQASWSTLRAEFVHLNPAQLHHMLREYHPSRSCPPHWVPSPEDAAAALQTSHILESFDDHPPLILPSSTFHLELGKPITDEGLFAPLKRLQEFIQTLAESATLPQLQAAQQRERLDSLLKEVSLRMVTEVESLSFAGYNVWQLCFLDFCSNHNGDVQASEAIPCLDPQESKPHDSMTPPQVRGSHTRLSSCEDVLKQKLKCLELQNSLSGDTEQCYHKSLALDPSCLLTPPNTPQSLDLAELDTSLQEGARQLKRENGVSGNTEHRSDEEEDDRDEVFTVELQRGPHGLGLALVDGLKTPLRVSGMYVKSVVPDSPAALTQRLRVGDRILAVNGVSLVGMDYYSGREVIRTSGDVLRLLVAKTESMSSARSCITRC</sequence>
<dbReference type="AlphaFoldDB" id="A0A553MM42"/>
<dbReference type="CDD" id="cd06690">
    <property type="entry name" value="PDZ_Radil-like"/>
    <property type="match status" value="1"/>
</dbReference>
<proteinExistence type="predicted"/>
<dbReference type="InterPro" id="IPR052072">
    <property type="entry name" value="Vascular_dev_regulator"/>
</dbReference>
<dbReference type="GO" id="GO:0005911">
    <property type="term" value="C:cell-cell junction"/>
    <property type="evidence" value="ECO:0007669"/>
    <property type="project" value="TreeGrafter"/>
</dbReference>
<dbReference type="PANTHER" id="PTHR16027">
    <property type="entry name" value="DILUTE DOMAIN-CONTAINING PROTEIN YPR089W"/>
    <property type="match status" value="1"/>
</dbReference>
<dbReference type="Pfam" id="PF01843">
    <property type="entry name" value="DIL"/>
    <property type="match status" value="1"/>
</dbReference>
<dbReference type="Gene3D" id="2.30.42.10">
    <property type="match status" value="1"/>
</dbReference>
<dbReference type="Proteomes" id="UP000316079">
    <property type="component" value="Unassembled WGS sequence"/>
</dbReference>
<dbReference type="GO" id="GO:0051020">
    <property type="term" value="F:GTPase binding"/>
    <property type="evidence" value="ECO:0007669"/>
    <property type="project" value="TreeGrafter"/>
</dbReference>
<evidence type="ECO:0000259" key="3">
    <source>
        <dbReference type="PROSITE" id="PS51126"/>
    </source>
</evidence>
<dbReference type="SUPFAM" id="SSF50156">
    <property type="entry name" value="PDZ domain-like"/>
    <property type="match status" value="1"/>
</dbReference>
<name>A0A553MM42_9TELE</name>
<evidence type="ECO:0008006" key="6">
    <source>
        <dbReference type="Google" id="ProtNLM"/>
    </source>
</evidence>
<dbReference type="InterPro" id="IPR036034">
    <property type="entry name" value="PDZ_sf"/>
</dbReference>
<dbReference type="PROSITE" id="PS50106">
    <property type="entry name" value="PDZ"/>
    <property type="match status" value="1"/>
</dbReference>
<evidence type="ECO:0000313" key="4">
    <source>
        <dbReference type="EMBL" id="TRY54232.1"/>
    </source>
</evidence>
<feature type="domain" description="PDZ" evidence="2">
    <location>
        <begin position="628"/>
        <end position="713"/>
    </location>
</feature>
<feature type="region of interest" description="Disordered" evidence="1">
    <location>
        <begin position="601"/>
        <end position="624"/>
    </location>
</feature>
<dbReference type="EMBL" id="SRMA01027355">
    <property type="protein sequence ID" value="TRY54232.1"/>
    <property type="molecule type" value="Genomic_DNA"/>
</dbReference>
<evidence type="ECO:0000313" key="5">
    <source>
        <dbReference type="Proteomes" id="UP000316079"/>
    </source>
</evidence>
<comment type="caution">
    <text evidence="4">The sequence shown here is derived from an EMBL/GenBank/DDBJ whole genome shotgun (WGS) entry which is preliminary data.</text>
</comment>
<protein>
    <recommendedName>
        <fullName evidence="6">PDZ domain-containing protein</fullName>
    </recommendedName>
</protein>
<gene>
    <name evidence="4" type="ORF">DNTS_035427</name>
</gene>
<dbReference type="InterPro" id="IPR002710">
    <property type="entry name" value="Dilute_dom"/>
</dbReference>
<evidence type="ECO:0000259" key="2">
    <source>
        <dbReference type="PROSITE" id="PS50106"/>
    </source>
</evidence>
<accession>A0A553MM42</accession>
<dbReference type="SMART" id="SM00228">
    <property type="entry name" value="PDZ"/>
    <property type="match status" value="1"/>
</dbReference>
<keyword evidence="5" id="KW-1185">Reference proteome</keyword>
<dbReference type="OrthoDB" id="3908708at2759"/>
<dbReference type="Pfam" id="PF00595">
    <property type="entry name" value="PDZ"/>
    <property type="match status" value="1"/>
</dbReference>
<organism evidence="4 5">
    <name type="scientific">Danionella cerebrum</name>
    <dbReference type="NCBI Taxonomy" id="2873325"/>
    <lineage>
        <taxon>Eukaryota</taxon>
        <taxon>Metazoa</taxon>
        <taxon>Chordata</taxon>
        <taxon>Craniata</taxon>
        <taxon>Vertebrata</taxon>
        <taxon>Euteleostomi</taxon>
        <taxon>Actinopterygii</taxon>
        <taxon>Neopterygii</taxon>
        <taxon>Teleostei</taxon>
        <taxon>Ostariophysi</taxon>
        <taxon>Cypriniformes</taxon>
        <taxon>Danionidae</taxon>
        <taxon>Danioninae</taxon>
        <taxon>Danionella</taxon>
    </lineage>
</organism>